<keyword evidence="2" id="KW-1185">Reference proteome</keyword>
<dbReference type="HOGENOM" id="CLU_906323_0_0_1"/>
<organism evidence="1 2">
    <name type="scientific">Jaapia argillacea MUCL 33604</name>
    <dbReference type="NCBI Taxonomy" id="933084"/>
    <lineage>
        <taxon>Eukaryota</taxon>
        <taxon>Fungi</taxon>
        <taxon>Dikarya</taxon>
        <taxon>Basidiomycota</taxon>
        <taxon>Agaricomycotina</taxon>
        <taxon>Agaricomycetes</taxon>
        <taxon>Agaricomycetidae</taxon>
        <taxon>Jaapiales</taxon>
        <taxon>Jaapiaceae</taxon>
        <taxon>Jaapia</taxon>
    </lineage>
</organism>
<dbReference type="SUPFAM" id="SSF52047">
    <property type="entry name" value="RNI-like"/>
    <property type="match status" value="1"/>
</dbReference>
<dbReference type="EMBL" id="KL197794">
    <property type="protein sequence ID" value="KDQ49227.1"/>
    <property type="molecule type" value="Genomic_DNA"/>
</dbReference>
<dbReference type="Proteomes" id="UP000027265">
    <property type="component" value="Unassembled WGS sequence"/>
</dbReference>
<evidence type="ECO:0000313" key="2">
    <source>
        <dbReference type="Proteomes" id="UP000027265"/>
    </source>
</evidence>
<dbReference type="OrthoDB" id="2748701at2759"/>
<name>A0A067PDW2_9AGAM</name>
<evidence type="ECO:0000313" key="1">
    <source>
        <dbReference type="EMBL" id="KDQ49227.1"/>
    </source>
</evidence>
<gene>
    <name evidence="1" type="ORF">JAAARDRAFT_43017</name>
</gene>
<reference evidence="2" key="1">
    <citation type="journal article" date="2014" name="Proc. Natl. Acad. Sci. U.S.A.">
        <title>Extensive sampling of basidiomycete genomes demonstrates inadequacy of the white-rot/brown-rot paradigm for wood decay fungi.</title>
        <authorList>
            <person name="Riley R."/>
            <person name="Salamov A.A."/>
            <person name="Brown D.W."/>
            <person name="Nagy L.G."/>
            <person name="Floudas D."/>
            <person name="Held B.W."/>
            <person name="Levasseur A."/>
            <person name="Lombard V."/>
            <person name="Morin E."/>
            <person name="Otillar R."/>
            <person name="Lindquist E.A."/>
            <person name="Sun H."/>
            <person name="LaButti K.M."/>
            <person name="Schmutz J."/>
            <person name="Jabbour D."/>
            <person name="Luo H."/>
            <person name="Baker S.E."/>
            <person name="Pisabarro A.G."/>
            <person name="Walton J.D."/>
            <person name="Blanchette R.A."/>
            <person name="Henrissat B."/>
            <person name="Martin F."/>
            <person name="Cullen D."/>
            <person name="Hibbett D.S."/>
            <person name="Grigoriev I.V."/>
        </authorList>
    </citation>
    <scope>NUCLEOTIDE SEQUENCE [LARGE SCALE GENOMIC DNA]</scope>
    <source>
        <strain evidence="2">MUCL 33604</strain>
    </source>
</reference>
<accession>A0A067PDW2</accession>
<dbReference type="InParanoid" id="A0A067PDW2"/>
<dbReference type="AlphaFoldDB" id="A0A067PDW2"/>
<proteinExistence type="predicted"/>
<protein>
    <submittedName>
        <fullName evidence="1">Uncharacterized protein</fullName>
    </submittedName>
</protein>
<sequence length="307" mass="34383">MCLSSASPPSPRRAVAGLFGGPGLWARRTFERGMGRESGTGRESEIIVEAKHVRRVRYYPLSSEIQAITSAAFAIFSLTSSTLLTLTLVMLQSRSFPLPRTPFPVLEELSLYRTWIDNYNYGLVPSLDYRLPTLRRLHLGSSAFSQEQVKALLGMSPQLTDLRFSEVENDVDLYAALAGLVRGLKASEDRRDEEAVDSGSGSYPSLETILIQPRPLPHVFGWTDASQYVDSLRSFQKLKDDSLEVEVTYLAPRESGLRILDEEAKEFWIDRLGEGQGCWDTGSKVDLEELLERANNVPRSMNRMMVG</sequence>